<dbReference type="InterPro" id="IPR039589">
    <property type="entry name" value="TBCC1"/>
</dbReference>
<keyword evidence="6" id="KW-0206">Cytoskeleton</keyword>
<name>A0A371HCJ4_MUCPR</name>
<evidence type="ECO:0000256" key="1">
    <source>
        <dbReference type="ARBA" id="ARBA00004300"/>
    </source>
</evidence>
<dbReference type="Gene3D" id="2.160.20.70">
    <property type="match status" value="2"/>
</dbReference>
<evidence type="ECO:0000313" key="9">
    <source>
        <dbReference type="EMBL" id="RDY00516.1"/>
    </source>
</evidence>
<dbReference type="InterPro" id="IPR017901">
    <property type="entry name" value="C-CAP_CF_C-like"/>
</dbReference>
<feature type="non-terminal residue" evidence="9">
    <location>
        <position position="1"/>
    </location>
</feature>
<dbReference type="SMART" id="SM00673">
    <property type="entry name" value="CARP"/>
    <property type="match status" value="4"/>
</dbReference>
<dbReference type="PROSITE" id="PS51329">
    <property type="entry name" value="C_CAP_COFACTOR_C"/>
    <property type="match status" value="2"/>
</dbReference>
<feature type="region of interest" description="Disordered" evidence="7">
    <location>
        <begin position="1"/>
        <end position="26"/>
    </location>
</feature>
<accession>A0A371HCJ4</accession>
<protein>
    <recommendedName>
        <fullName evidence="4">TBCC domain-containing protein 1</fullName>
    </recommendedName>
</protein>
<evidence type="ECO:0000313" key="10">
    <source>
        <dbReference type="Proteomes" id="UP000257109"/>
    </source>
</evidence>
<comment type="caution">
    <text evidence="9">The sequence shown here is derived from an EMBL/GenBank/DDBJ whole genome shotgun (WGS) entry which is preliminary data.</text>
</comment>
<organism evidence="9 10">
    <name type="scientific">Mucuna pruriens</name>
    <name type="common">Velvet bean</name>
    <name type="synonym">Dolichos pruriens</name>
    <dbReference type="NCBI Taxonomy" id="157652"/>
    <lineage>
        <taxon>Eukaryota</taxon>
        <taxon>Viridiplantae</taxon>
        <taxon>Streptophyta</taxon>
        <taxon>Embryophyta</taxon>
        <taxon>Tracheophyta</taxon>
        <taxon>Spermatophyta</taxon>
        <taxon>Magnoliopsida</taxon>
        <taxon>eudicotyledons</taxon>
        <taxon>Gunneridae</taxon>
        <taxon>Pentapetalae</taxon>
        <taxon>rosids</taxon>
        <taxon>fabids</taxon>
        <taxon>Fabales</taxon>
        <taxon>Fabaceae</taxon>
        <taxon>Papilionoideae</taxon>
        <taxon>50 kb inversion clade</taxon>
        <taxon>NPAAA clade</taxon>
        <taxon>indigoferoid/millettioid clade</taxon>
        <taxon>Phaseoleae</taxon>
        <taxon>Mucuna</taxon>
    </lineage>
</organism>
<evidence type="ECO:0000256" key="5">
    <source>
        <dbReference type="ARBA" id="ARBA00022490"/>
    </source>
</evidence>
<dbReference type="PANTHER" id="PTHR16052">
    <property type="entry name" value="TBCC DOMAIN-CONTAINING PROTEIN 1"/>
    <property type="match status" value="1"/>
</dbReference>
<dbReference type="PANTHER" id="PTHR16052:SF0">
    <property type="entry name" value="TBCC DOMAIN-CONTAINING PROTEIN 1"/>
    <property type="match status" value="1"/>
</dbReference>
<feature type="compositionally biased region" description="Low complexity" evidence="7">
    <location>
        <begin position="1"/>
        <end position="12"/>
    </location>
</feature>
<feature type="domain" description="C-CAP/cofactor C-like" evidence="8">
    <location>
        <begin position="857"/>
        <end position="995"/>
    </location>
</feature>
<dbReference type="InterPro" id="IPR012945">
    <property type="entry name" value="Tubulin-bd_cofactor_C_dom"/>
</dbReference>
<keyword evidence="10" id="KW-1185">Reference proteome</keyword>
<evidence type="ECO:0000259" key="8">
    <source>
        <dbReference type="PROSITE" id="PS51329"/>
    </source>
</evidence>
<dbReference type="Proteomes" id="UP000257109">
    <property type="component" value="Unassembled WGS sequence"/>
</dbReference>
<dbReference type="InterPro" id="IPR006599">
    <property type="entry name" value="CARP_motif"/>
</dbReference>
<evidence type="ECO:0000256" key="6">
    <source>
        <dbReference type="ARBA" id="ARBA00023212"/>
    </source>
</evidence>
<evidence type="ECO:0000256" key="4">
    <source>
        <dbReference type="ARBA" id="ARBA00017559"/>
    </source>
</evidence>
<keyword evidence="5" id="KW-0963">Cytoplasm</keyword>
<dbReference type="OrthoDB" id="427777at2759"/>
<evidence type="ECO:0000256" key="2">
    <source>
        <dbReference type="ARBA" id="ARBA00004647"/>
    </source>
</evidence>
<dbReference type="InterPro" id="IPR016098">
    <property type="entry name" value="CAP/MinC_C"/>
</dbReference>
<feature type="domain" description="C-CAP/cofactor C-like" evidence="8">
    <location>
        <begin position="292"/>
        <end position="436"/>
    </location>
</feature>
<gene>
    <name evidence="9" type="primary">tbccd1</name>
    <name evidence="9" type="ORF">CR513_16304</name>
</gene>
<dbReference type="STRING" id="157652.A0A371HCJ4"/>
<dbReference type="Pfam" id="PF07986">
    <property type="entry name" value="TBCC"/>
    <property type="match status" value="2"/>
</dbReference>
<sequence>MTEPTEPSTSSSLGRDPTTVIHPRREPFEHGLLPIPRLIFSDPAQTLIPLKQKLLESSSNQRVDSAAISESLQISVEHARLVLDTLASVLHSDSEPLVAAKLGEIDSVGVDVHDLLLFLYIQSYKRLLPRTHKDSAAVADVWPSTSAFDGYLSALSPLQLVRSNSRRFMPSQADEEAHQLSYLQKHLANILSLLAEPVEGEGEESLVLTMDRFEHLGFLIQFGDKGSEGNSLSQSSPFFANSDPDMPAVPVPAAQVHGWLLQNIAAALEYISERTSSKENGPASASDQDVAMTDACTASVNKVSTSTRGPSFIEGISKSSYVKHASDIKGSSVKVLNCHESAIYILAPLRYATVYGCSDATIVLGAVGKAVRVEHCERVHVIVAAKHICIANCRECVFFLGVNQQPLILGDNHKLQVAPYNTFYSQLEEHMNLVGIMPTVNRWDEPLALGMVDPHDSLSHPAGVSDVQAESATRVDPDQFTNFVIPNLIGGESTGATEGNPFTLPDAYVASQHKNQKNLGEIRQLLQEAPLEESRKRELSSALHVFWKHSSALLPTRRLIFVRQCNGAVNGTGTRDPTTVIHPRREPFEHGLLPIPRLIFSDPTQTLIPLKQKLLELSSNQRVNSAAISDSLQISVEHARLVLDTLASVLHSDSEPLVAAKLGEIDSVGVDVYDLVLFLYIQSYKRLLPRTHKDSAAVADVWPSTSAFDGYLSALSPLQLVRSNTRRFMPSQTDEEAHQLSYLQKHLANILSLLAEPVEGEGDESLVLTMERFEHLGFLIQFGDKGSEGNSFSQCSPFFANSDPDMPAVPVSAAQVHDWLLQNIAGALEYISERTSSKENGPATASDQDVAMTDASPVSVKVSTGTRGASFVEGISKSSYAKNASDIKGSSVKVLNCHESAIYILAPLRYATVYGCSDATIVLGAVGKAVRVEHCERVHVIVAAKRICIANCRECVFFLGVNQQPLILGDNHKLQVAPYNTFYSQLEEHMNEVGIMPTVNRWDEPLALGMVDPHDSLSHPAGVSDVQAESATQVDPDQFTNFVIPSWLGGDSTGSTKDNPFTLPDAYMASQHKNHKNLGEIRQLLREASLEESRKRELSSALHLQETFVSFIVYKAID</sequence>
<proteinExistence type="inferred from homology"/>
<comment type="subcellular location">
    <subcellularLocation>
        <location evidence="1">Cytoplasm</location>
        <location evidence="1">Cytoskeleton</location>
        <location evidence="1">Microtubule organizing center</location>
        <location evidence="1">Centrosome</location>
    </subcellularLocation>
    <subcellularLocation>
        <location evidence="2">Cytoplasm</location>
        <location evidence="2">Cytoskeleton</location>
        <location evidence="2">Spindle pole</location>
    </subcellularLocation>
</comment>
<dbReference type="GO" id="GO:0000922">
    <property type="term" value="C:spindle pole"/>
    <property type="evidence" value="ECO:0007669"/>
    <property type="project" value="UniProtKB-SubCell"/>
</dbReference>
<dbReference type="EMBL" id="QJKJ01002975">
    <property type="protein sequence ID" value="RDY00516.1"/>
    <property type="molecule type" value="Genomic_DNA"/>
</dbReference>
<comment type="similarity">
    <text evidence="3">Belongs to the TBCC family.</text>
</comment>
<evidence type="ECO:0000256" key="7">
    <source>
        <dbReference type="SAM" id="MobiDB-lite"/>
    </source>
</evidence>
<dbReference type="AlphaFoldDB" id="A0A371HCJ4"/>
<reference evidence="9" key="1">
    <citation type="submission" date="2018-05" db="EMBL/GenBank/DDBJ databases">
        <title>Draft genome of Mucuna pruriens seed.</title>
        <authorList>
            <person name="Nnadi N.E."/>
            <person name="Vos R."/>
            <person name="Hasami M.H."/>
            <person name="Devisetty U.K."/>
            <person name="Aguiy J.C."/>
        </authorList>
    </citation>
    <scope>NUCLEOTIDE SEQUENCE [LARGE SCALE GENOMIC DNA]</scope>
    <source>
        <strain evidence="9">JCA_2017</strain>
    </source>
</reference>
<evidence type="ECO:0000256" key="3">
    <source>
        <dbReference type="ARBA" id="ARBA00008848"/>
    </source>
</evidence>